<evidence type="ECO:0000256" key="5">
    <source>
        <dbReference type="ARBA" id="ARBA00022989"/>
    </source>
</evidence>
<comment type="similarity">
    <text evidence="2">Belongs to the NrfD family.</text>
</comment>
<feature type="transmembrane region" description="Helical" evidence="7">
    <location>
        <begin position="260"/>
        <end position="278"/>
    </location>
</feature>
<feature type="transmembrane region" description="Helical" evidence="7">
    <location>
        <begin position="326"/>
        <end position="345"/>
    </location>
</feature>
<evidence type="ECO:0000313" key="9">
    <source>
        <dbReference type="Proteomes" id="UP001196565"/>
    </source>
</evidence>
<proteinExistence type="inferred from homology"/>
<comment type="subcellular location">
    <subcellularLocation>
        <location evidence="1">Cell membrane</location>
        <topology evidence="1">Multi-pass membrane protein</topology>
    </subcellularLocation>
</comment>
<organism evidence="8 9">
    <name type="scientific">Roseomonas alba</name>
    <dbReference type="NCBI Taxonomy" id="2846776"/>
    <lineage>
        <taxon>Bacteria</taxon>
        <taxon>Pseudomonadati</taxon>
        <taxon>Pseudomonadota</taxon>
        <taxon>Alphaproteobacteria</taxon>
        <taxon>Acetobacterales</taxon>
        <taxon>Roseomonadaceae</taxon>
        <taxon>Roseomonas</taxon>
    </lineage>
</organism>
<keyword evidence="9" id="KW-1185">Reference proteome</keyword>
<feature type="transmembrane region" description="Helical" evidence="7">
    <location>
        <begin position="220"/>
        <end position="240"/>
    </location>
</feature>
<dbReference type="RefSeq" id="WP_219764287.1">
    <property type="nucleotide sequence ID" value="NZ_JAHYBZ010000006.1"/>
</dbReference>
<dbReference type="PANTHER" id="PTHR34856">
    <property type="entry name" value="PROTEIN NRFD"/>
    <property type="match status" value="1"/>
</dbReference>
<feature type="transmembrane region" description="Helical" evidence="7">
    <location>
        <begin position="92"/>
        <end position="112"/>
    </location>
</feature>
<evidence type="ECO:0000313" key="8">
    <source>
        <dbReference type="EMBL" id="MBW6399682.1"/>
    </source>
</evidence>
<comment type="caution">
    <text evidence="8">The sequence shown here is derived from an EMBL/GenBank/DDBJ whole genome shotgun (WGS) entry which is preliminary data.</text>
</comment>
<feature type="transmembrane region" description="Helical" evidence="7">
    <location>
        <begin position="143"/>
        <end position="163"/>
    </location>
</feature>
<dbReference type="InterPro" id="IPR052049">
    <property type="entry name" value="Electron_transfer_protein"/>
</dbReference>
<dbReference type="EMBL" id="JAHYBZ010000006">
    <property type="protein sequence ID" value="MBW6399682.1"/>
    <property type="molecule type" value="Genomic_DNA"/>
</dbReference>
<reference evidence="8 9" key="1">
    <citation type="submission" date="2021-07" db="EMBL/GenBank/DDBJ databases">
        <authorList>
            <person name="So Y."/>
        </authorList>
    </citation>
    <scope>NUCLEOTIDE SEQUENCE [LARGE SCALE GENOMIC DNA]</scope>
    <source>
        <strain evidence="8 9">HJA6</strain>
    </source>
</reference>
<dbReference type="Proteomes" id="UP001196565">
    <property type="component" value="Unassembled WGS sequence"/>
</dbReference>
<protein>
    <submittedName>
        <fullName evidence="8">Polysulfide reductase NrfD</fullName>
    </submittedName>
</protein>
<sequence length="367" mass="39403">MPQITEVIGISREIAWLPWAVTYFFLIGLSVGSFLLSLPHYLFGRPGWERAGRLALIGALACGMAAPVALLADLHQPGRFWRFYAHPNLNSWMAWGAFFIPTYLSGLFLYAWSSLRPAIAADAEDRGILAPLYRLFGGRALPWLSRAAATVAIIGACLVLLYTGMEVMVVRARPLWNTPFLPVQFALTAIGGAIGLALLLDRLLGGHEAATEARLNRALAMVLGASMLVGAAWFAIGFFGLEARHAQALASVAQHDSFRITAFEGQAALALAILLALWKPRGSGWLTGLIALHAAWMFRWTVFIGGQSVPKNAPGLYDYHLPLGPSGLLGIAGSMGLLVFLIILLDALMPPARTRAAAPGEALPGRA</sequence>
<gene>
    <name evidence="8" type="primary">nrfD</name>
    <name evidence="8" type="ORF">KPL78_17615</name>
</gene>
<keyword evidence="5 7" id="KW-1133">Transmembrane helix</keyword>
<evidence type="ECO:0000256" key="6">
    <source>
        <dbReference type="ARBA" id="ARBA00023136"/>
    </source>
</evidence>
<evidence type="ECO:0000256" key="7">
    <source>
        <dbReference type="SAM" id="Phobius"/>
    </source>
</evidence>
<dbReference type="InterPro" id="IPR005614">
    <property type="entry name" value="NrfD-like"/>
</dbReference>
<feature type="transmembrane region" description="Helical" evidence="7">
    <location>
        <begin position="20"/>
        <end position="42"/>
    </location>
</feature>
<name>A0ABS7ABM2_9PROT</name>
<keyword evidence="6 7" id="KW-0472">Membrane</keyword>
<accession>A0ABS7ABM2</accession>
<evidence type="ECO:0000256" key="3">
    <source>
        <dbReference type="ARBA" id="ARBA00022475"/>
    </source>
</evidence>
<dbReference type="Pfam" id="PF03916">
    <property type="entry name" value="NrfD"/>
    <property type="match status" value="1"/>
</dbReference>
<feature type="transmembrane region" description="Helical" evidence="7">
    <location>
        <begin position="285"/>
        <end position="306"/>
    </location>
</feature>
<keyword evidence="3" id="KW-1003">Cell membrane</keyword>
<dbReference type="Gene3D" id="1.20.1630.10">
    <property type="entry name" value="Formate dehydrogenase/DMSO reductase domain"/>
    <property type="match status" value="1"/>
</dbReference>
<evidence type="ECO:0000256" key="2">
    <source>
        <dbReference type="ARBA" id="ARBA00008929"/>
    </source>
</evidence>
<feature type="transmembrane region" description="Helical" evidence="7">
    <location>
        <begin position="54"/>
        <end position="72"/>
    </location>
</feature>
<keyword evidence="4 7" id="KW-0812">Transmembrane</keyword>
<dbReference type="PANTHER" id="PTHR34856:SF2">
    <property type="entry name" value="PROTEIN NRFD"/>
    <property type="match status" value="1"/>
</dbReference>
<feature type="transmembrane region" description="Helical" evidence="7">
    <location>
        <begin position="183"/>
        <end position="200"/>
    </location>
</feature>
<evidence type="ECO:0000256" key="4">
    <source>
        <dbReference type="ARBA" id="ARBA00022692"/>
    </source>
</evidence>
<evidence type="ECO:0000256" key="1">
    <source>
        <dbReference type="ARBA" id="ARBA00004651"/>
    </source>
</evidence>